<proteinExistence type="predicted"/>
<organism evidence="1 2">
    <name type="scientific">Dendrothele bispora (strain CBS 962.96)</name>
    <dbReference type="NCBI Taxonomy" id="1314807"/>
    <lineage>
        <taxon>Eukaryota</taxon>
        <taxon>Fungi</taxon>
        <taxon>Dikarya</taxon>
        <taxon>Basidiomycota</taxon>
        <taxon>Agaricomycotina</taxon>
        <taxon>Agaricomycetes</taxon>
        <taxon>Agaricomycetidae</taxon>
        <taxon>Agaricales</taxon>
        <taxon>Agaricales incertae sedis</taxon>
        <taxon>Dendrothele</taxon>
    </lineage>
</organism>
<evidence type="ECO:0000313" key="1">
    <source>
        <dbReference type="EMBL" id="THU75938.1"/>
    </source>
</evidence>
<sequence length="79" mass="9248">MNMFFFSLFAAVWARCVLFSVFDLPYVPFYPLTYLLVYRLDLLTCLSMSSIYTHHADFNHSILLCKFLTFPLGSMISVF</sequence>
<accession>A0A4S8KL67</accession>
<dbReference type="AlphaFoldDB" id="A0A4S8KL67"/>
<evidence type="ECO:0000313" key="2">
    <source>
        <dbReference type="Proteomes" id="UP000297245"/>
    </source>
</evidence>
<reference evidence="1 2" key="1">
    <citation type="journal article" date="2019" name="Nat. Ecol. Evol.">
        <title>Megaphylogeny resolves global patterns of mushroom evolution.</title>
        <authorList>
            <person name="Varga T."/>
            <person name="Krizsan K."/>
            <person name="Foldi C."/>
            <person name="Dima B."/>
            <person name="Sanchez-Garcia M."/>
            <person name="Sanchez-Ramirez S."/>
            <person name="Szollosi G.J."/>
            <person name="Szarkandi J.G."/>
            <person name="Papp V."/>
            <person name="Albert L."/>
            <person name="Andreopoulos W."/>
            <person name="Angelini C."/>
            <person name="Antonin V."/>
            <person name="Barry K.W."/>
            <person name="Bougher N.L."/>
            <person name="Buchanan P."/>
            <person name="Buyck B."/>
            <person name="Bense V."/>
            <person name="Catcheside P."/>
            <person name="Chovatia M."/>
            <person name="Cooper J."/>
            <person name="Damon W."/>
            <person name="Desjardin D."/>
            <person name="Finy P."/>
            <person name="Geml J."/>
            <person name="Haridas S."/>
            <person name="Hughes K."/>
            <person name="Justo A."/>
            <person name="Karasinski D."/>
            <person name="Kautmanova I."/>
            <person name="Kiss B."/>
            <person name="Kocsube S."/>
            <person name="Kotiranta H."/>
            <person name="LaButti K.M."/>
            <person name="Lechner B.E."/>
            <person name="Liimatainen K."/>
            <person name="Lipzen A."/>
            <person name="Lukacs Z."/>
            <person name="Mihaltcheva S."/>
            <person name="Morgado L.N."/>
            <person name="Niskanen T."/>
            <person name="Noordeloos M.E."/>
            <person name="Ohm R.A."/>
            <person name="Ortiz-Santana B."/>
            <person name="Ovrebo C."/>
            <person name="Racz N."/>
            <person name="Riley R."/>
            <person name="Savchenko A."/>
            <person name="Shiryaev A."/>
            <person name="Soop K."/>
            <person name="Spirin V."/>
            <person name="Szebenyi C."/>
            <person name="Tomsovsky M."/>
            <person name="Tulloss R.E."/>
            <person name="Uehling J."/>
            <person name="Grigoriev I.V."/>
            <person name="Vagvolgyi C."/>
            <person name="Papp T."/>
            <person name="Martin F.M."/>
            <person name="Miettinen O."/>
            <person name="Hibbett D.S."/>
            <person name="Nagy L.G."/>
        </authorList>
    </citation>
    <scope>NUCLEOTIDE SEQUENCE [LARGE SCALE GENOMIC DNA]</scope>
    <source>
        <strain evidence="1 2">CBS 962.96</strain>
    </source>
</reference>
<dbReference type="Proteomes" id="UP000297245">
    <property type="component" value="Unassembled WGS sequence"/>
</dbReference>
<keyword evidence="2" id="KW-1185">Reference proteome</keyword>
<name>A0A4S8KL67_DENBC</name>
<gene>
    <name evidence="1" type="ORF">K435DRAFT_204343</name>
</gene>
<dbReference type="EMBL" id="ML181356">
    <property type="protein sequence ID" value="THU75938.1"/>
    <property type="molecule type" value="Genomic_DNA"/>
</dbReference>
<protein>
    <submittedName>
        <fullName evidence="1">Uncharacterized protein</fullName>
    </submittedName>
</protein>